<evidence type="ECO:0000256" key="3">
    <source>
        <dbReference type="ARBA" id="ARBA00022473"/>
    </source>
</evidence>
<feature type="compositionally biased region" description="Pro residues" evidence="17">
    <location>
        <begin position="240"/>
        <end position="252"/>
    </location>
</feature>
<keyword evidence="10" id="KW-0914">Notch signaling pathway</keyword>
<dbReference type="Pfam" id="PF02210">
    <property type="entry name" value="Laminin_G_2"/>
    <property type="match status" value="1"/>
</dbReference>
<protein>
    <submittedName>
        <fullName evidence="21">Growth arrest specific 6</fullName>
    </submittedName>
</protein>
<keyword evidence="7" id="KW-0812">Transmembrane</keyword>
<keyword evidence="9" id="KW-0106">Calcium</keyword>
<evidence type="ECO:0000256" key="17">
    <source>
        <dbReference type="SAM" id="MobiDB-lite"/>
    </source>
</evidence>
<evidence type="ECO:0000259" key="18">
    <source>
        <dbReference type="PROSITE" id="PS50025"/>
    </source>
</evidence>
<dbReference type="PROSITE" id="PS01187">
    <property type="entry name" value="EGF_CA"/>
    <property type="match status" value="2"/>
</dbReference>
<dbReference type="InterPro" id="IPR001791">
    <property type="entry name" value="Laminin_G"/>
</dbReference>
<evidence type="ECO:0000256" key="11">
    <source>
        <dbReference type="ARBA" id="ARBA00022989"/>
    </source>
</evidence>
<evidence type="ECO:0000256" key="6">
    <source>
        <dbReference type="ARBA" id="ARBA00022536"/>
    </source>
</evidence>
<dbReference type="PANTHER" id="PTHR24040">
    <property type="entry name" value="LAMININ G-LIKE DOMAIN-CONTAINING PROTEIN"/>
    <property type="match status" value="1"/>
</dbReference>
<keyword evidence="12" id="KW-0472">Membrane</keyword>
<dbReference type="Gene3D" id="2.10.25.10">
    <property type="entry name" value="Laminin"/>
    <property type="match status" value="4"/>
</dbReference>
<dbReference type="PROSITE" id="PS01186">
    <property type="entry name" value="EGF_2"/>
    <property type="match status" value="3"/>
</dbReference>
<dbReference type="CDD" id="cd00054">
    <property type="entry name" value="EGF_CA"/>
    <property type="match status" value="4"/>
</dbReference>
<dbReference type="GO" id="GO:0016020">
    <property type="term" value="C:membrane"/>
    <property type="evidence" value="ECO:0007669"/>
    <property type="project" value="UniProtKB-SubCell"/>
</dbReference>
<dbReference type="FunFam" id="2.60.120.200:FF:000089">
    <property type="entry name" value="growth arrest-specific protein 6"/>
    <property type="match status" value="1"/>
</dbReference>
<evidence type="ECO:0000256" key="15">
    <source>
        <dbReference type="PROSITE-ProRule" id="PRU00076"/>
    </source>
</evidence>
<comment type="subcellular location">
    <subcellularLocation>
        <location evidence="1">Membrane</location>
        <topology evidence="1">Single-pass type I membrane protein</topology>
    </subcellularLocation>
    <subcellularLocation>
        <location evidence="2">Secreted</location>
    </subcellularLocation>
</comment>
<dbReference type="InterPro" id="IPR018097">
    <property type="entry name" value="EGF_Ca-bd_CS"/>
</dbReference>
<evidence type="ECO:0000256" key="12">
    <source>
        <dbReference type="ARBA" id="ARBA00023136"/>
    </source>
</evidence>
<dbReference type="PANTHER" id="PTHR24040:SF14">
    <property type="entry name" value="GROWTH ARREST-SPECIFIC PROTEIN 6"/>
    <property type="match status" value="1"/>
</dbReference>
<dbReference type="InterPro" id="IPR013320">
    <property type="entry name" value="ConA-like_dom_sf"/>
</dbReference>
<feature type="domain" description="Laminin G" evidence="18">
    <location>
        <begin position="528"/>
        <end position="700"/>
    </location>
</feature>
<evidence type="ECO:0000256" key="9">
    <source>
        <dbReference type="ARBA" id="ARBA00022837"/>
    </source>
</evidence>
<dbReference type="PROSITE" id="PS00010">
    <property type="entry name" value="ASX_HYDROXYL"/>
    <property type="match status" value="4"/>
</dbReference>
<dbReference type="PROSITE" id="PS50998">
    <property type="entry name" value="GLA_2"/>
    <property type="match status" value="1"/>
</dbReference>
<feature type="region of interest" description="Disordered" evidence="17">
    <location>
        <begin position="232"/>
        <end position="260"/>
    </location>
</feature>
<dbReference type="GO" id="GO:0005576">
    <property type="term" value="C:extracellular region"/>
    <property type="evidence" value="ECO:0007669"/>
    <property type="project" value="UniProtKB-SubCell"/>
</dbReference>
<dbReference type="Gene3D" id="4.10.740.10">
    <property type="entry name" value="Coagulation Factor IX"/>
    <property type="match status" value="1"/>
</dbReference>
<dbReference type="InterPro" id="IPR017857">
    <property type="entry name" value="Coagulation_fac-like_Gla_dom"/>
</dbReference>
<dbReference type="GO" id="GO:0005509">
    <property type="term" value="F:calcium ion binding"/>
    <property type="evidence" value="ECO:0007669"/>
    <property type="project" value="InterPro"/>
</dbReference>
<evidence type="ECO:0000256" key="5">
    <source>
        <dbReference type="ARBA" id="ARBA00022525"/>
    </source>
</evidence>
<keyword evidence="8" id="KW-0677">Repeat</keyword>
<evidence type="ECO:0000313" key="22">
    <source>
        <dbReference type="Proteomes" id="UP000694562"/>
    </source>
</evidence>
<feature type="disulfide bond" evidence="15">
    <location>
        <begin position="374"/>
        <end position="383"/>
    </location>
</feature>
<evidence type="ECO:0000313" key="21">
    <source>
        <dbReference type="Ensembl" id="ENSFTIP00000024948.1"/>
    </source>
</evidence>
<dbReference type="InterPro" id="IPR000294">
    <property type="entry name" value="GLA_domain"/>
</dbReference>
<dbReference type="AlphaFoldDB" id="A0A8C4XVI0"/>
<dbReference type="SUPFAM" id="SSF57630">
    <property type="entry name" value="GLA-domain"/>
    <property type="match status" value="1"/>
</dbReference>
<evidence type="ECO:0000256" key="16">
    <source>
        <dbReference type="PROSITE-ProRule" id="PRU00122"/>
    </source>
</evidence>
<dbReference type="PROSITE" id="PS00022">
    <property type="entry name" value="EGF_1"/>
    <property type="match status" value="1"/>
</dbReference>
<dbReference type="Pfam" id="PF07645">
    <property type="entry name" value="EGF_CA"/>
    <property type="match status" value="2"/>
</dbReference>
<dbReference type="Pfam" id="PF00054">
    <property type="entry name" value="Laminin_G_1"/>
    <property type="match status" value="1"/>
</dbReference>
<dbReference type="SUPFAM" id="SSF57184">
    <property type="entry name" value="Growth factor receptor domain"/>
    <property type="match status" value="1"/>
</dbReference>
<feature type="domain" description="Gla" evidence="20">
    <location>
        <begin position="278"/>
        <end position="324"/>
    </location>
</feature>
<dbReference type="FunFam" id="4.10.740.10:FF:000001">
    <property type="entry name" value="vitamin K-dependent protein S"/>
    <property type="match status" value="1"/>
</dbReference>
<dbReference type="PROSITE" id="PS00011">
    <property type="entry name" value="GLA_1"/>
    <property type="match status" value="1"/>
</dbReference>
<keyword evidence="13 15" id="KW-1015">Disulfide bond</keyword>
<dbReference type="Pfam" id="PF00594">
    <property type="entry name" value="Gla"/>
    <property type="match status" value="1"/>
</dbReference>
<dbReference type="SUPFAM" id="SSF49899">
    <property type="entry name" value="Concanavalin A-like lectins/glucanases"/>
    <property type="match status" value="2"/>
</dbReference>
<evidence type="ECO:0000256" key="2">
    <source>
        <dbReference type="ARBA" id="ARBA00004613"/>
    </source>
</evidence>
<keyword evidence="5" id="KW-0964">Secreted</keyword>
<dbReference type="InterPro" id="IPR051145">
    <property type="entry name" value="GAS-SHBG-PROS"/>
</dbReference>
<dbReference type="Proteomes" id="UP000694562">
    <property type="component" value="Unplaced"/>
</dbReference>
<dbReference type="PRINTS" id="PR00001">
    <property type="entry name" value="GLABLOOD"/>
</dbReference>
<dbReference type="FunFam" id="2.10.25.10:FF:000119">
    <property type="entry name" value="vitamin K-dependent protein S"/>
    <property type="match status" value="1"/>
</dbReference>
<evidence type="ECO:0000256" key="10">
    <source>
        <dbReference type="ARBA" id="ARBA00022976"/>
    </source>
</evidence>
<dbReference type="FunFam" id="2.10.25.10:FF:000240">
    <property type="entry name" value="Vitamin K-dependent protein S"/>
    <property type="match status" value="1"/>
</dbReference>
<dbReference type="OrthoDB" id="4062651at2759"/>
<comment type="caution">
    <text evidence="15">Lacks conserved residue(s) required for the propagation of feature annotation.</text>
</comment>
<accession>A0A8C4XVI0</accession>
<dbReference type="SMART" id="SM00181">
    <property type="entry name" value="EGF"/>
    <property type="match status" value="4"/>
</dbReference>
<feature type="domain" description="EGF-like" evidence="19">
    <location>
        <begin position="386"/>
        <end position="425"/>
    </location>
</feature>
<feature type="domain" description="Laminin G" evidence="18">
    <location>
        <begin position="712"/>
        <end position="899"/>
    </location>
</feature>
<dbReference type="Ensembl" id="ENSFTIT00000026001.1">
    <property type="protein sequence ID" value="ENSFTIP00000024948.1"/>
    <property type="gene ID" value="ENSFTIG00000015908.1"/>
</dbReference>
<dbReference type="SMART" id="SM00069">
    <property type="entry name" value="GLA"/>
    <property type="match status" value="1"/>
</dbReference>
<keyword evidence="22" id="KW-1185">Reference proteome</keyword>
<reference evidence="21" key="2">
    <citation type="submission" date="2025-09" db="UniProtKB">
        <authorList>
            <consortium name="Ensembl"/>
        </authorList>
    </citation>
    <scope>IDENTIFICATION</scope>
</reference>
<feature type="domain" description="EGF-like" evidence="19">
    <location>
        <begin position="346"/>
        <end position="384"/>
    </location>
</feature>
<feature type="disulfide bond" evidence="15">
    <location>
        <begin position="355"/>
        <end position="372"/>
    </location>
</feature>
<evidence type="ECO:0000256" key="4">
    <source>
        <dbReference type="ARBA" id="ARBA00022479"/>
    </source>
</evidence>
<reference evidence="21" key="1">
    <citation type="submission" date="2025-08" db="UniProtKB">
        <authorList>
            <consortium name="Ensembl"/>
        </authorList>
    </citation>
    <scope>IDENTIFICATION</scope>
</reference>
<feature type="compositionally biased region" description="Low complexity" evidence="17">
    <location>
        <begin position="73"/>
        <end position="93"/>
    </location>
</feature>
<evidence type="ECO:0000256" key="8">
    <source>
        <dbReference type="ARBA" id="ARBA00022737"/>
    </source>
</evidence>
<proteinExistence type="predicted"/>
<dbReference type="GO" id="GO:0007219">
    <property type="term" value="P:Notch signaling pathway"/>
    <property type="evidence" value="ECO:0007669"/>
    <property type="project" value="UniProtKB-KW"/>
</dbReference>
<dbReference type="FunFam" id="2.10.25.10:FF:000146">
    <property type="entry name" value="Putative neurogenic locus notch"/>
    <property type="match status" value="1"/>
</dbReference>
<dbReference type="InterPro" id="IPR035972">
    <property type="entry name" value="GLA-like_dom_SF"/>
</dbReference>
<keyword evidence="3" id="KW-0217">Developmental protein</keyword>
<keyword evidence="6 15" id="KW-0245">EGF-like domain</keyword>
<dbReference type="InterPro" id="IPR049883">
    <property type="entry name" value="NOTCH1_EGF-like"/>
</dbReference>
<dbReference type="InterPro" id="IPR000742">
    <property type="entry name" value="EGF"/>
</dbReference>
<dbReference type="Gene3D" id="2.60.120.200">
    <property type="match status" value="2"/>
</dbReference>
<dbReference type="InterPro" id="IPR009030">
    <property type="entry name" value="Growth_fac_rcpt_cys_sf"/>
</dbReference>
<dbReference type="InterPro" id="IPR000152">
    <property type="entry name" value="EGF-type_Asp/Asn_hydroxyl_site"/>
</dbReference>
<dbReference type="SMART" id="SM00282">
    <property type="entry name" value="LamG"/>
    <property type="match status" value="2"/>
</dbReference>
<dbReference type="CDD" id="cd00110">
    <property type="entry name" value="LamG"/>
    <property type="match status" value="2"/>
</dbReference>
<dbReference type="SMART" id="SM00179">
    <property type="entry name" value="EGF_CA"/>
    <property type="match status" value="4"/>
</dbReference>
<organism evidence="21 22">
    <name type="scientific">Falco tinnunculus</name>
    <name type="common">Common kestrel</name>
    <dbReference type="NCBI Taxonomy" id="100819"/>
    <lineage>
        <taxon>Eukaryota</taxon>
        <taxon>Metazoa</taxon>
        <taxon>Chordata</taxon>
        <taxon>Craniata</taxon>
        <taxon>Vertebrata</taxon>
        <taxon>Euteleostomi</taxon>
        <taxon>Archelosauria</taxon>
        <taxon>Archosauria</taxon>
        <taxon>Dinosauria</taxon>
        <taxon>Saurischia</taxon>
        <taxon>Theropoda</taxon>
        <taxon>Coelurosauria</taxon>
        <taxon>Aves</taxon>
        <taxon>Neognathae</taxon>
        <taxon>Neoaves</taxon>
        <taxon>Telluraves</taxon>
        <taxon>Australaves</taxon>
        <taxon>Falconiformes</taxon>
        <taxon>Falconidae</taxon>
        <taxon>Falco</taxon>
    </lineage>
</organism>
<feature type="compositionally biased region" description="Basic residues" evidence="17">
    <location>
        <begin position="163"/>
        <end position="176"/>
    </location>
</feature>
<evidence type="ECO:0000256" key="13">
    <source>
        <dbReference type="ARBA" id="ARBA00023157"/>
    </source>
</evidence>
<evidence type="ECO:0000259" key="19">
    <source>
        <dbReference type="PROSITE" id="PS50026"/>
    </source>
</evidence>
<dbReference type="InterPro" id="IPR001881">
    <property type="entry name" value="EGF-like_Ca-bd_dom"/>
</dbReference>
<evidence type="ECO:0000256" key="14">
    <source>
        <dbReference type="ARBA" id="ARBA00023180"/>
    </source>
</evidence>
<dbReference type="PROSITE" id="PS50026">
    <property type="entry name" value="EGF_3"/>
    <property type="match status" value="3"/>
</dbReference>
<feature type="disulfide bond" evidence="16">
    <location>
        <begin position="872"/>
        <end position="899"/>
    </location>
</feature>
<feature type="domain" description="EGF-like" evidence="19">
    <location>
        <begin position="426"/>
        <end position="467"/>
    </location>
</feature>
<feature type="region of interest" description="Disordered" evidence="17">
    <location>
        <begin position="1"/>
        <end position="213"/>
    </location>
</feature>
<dbReference type="GO" id="GO:0048018">
    <property type="term" value="F:receptor ligand activity"/>
    <property type="evidence" value="ECO:0007669"/>
    <property type="project" value="TreeGrafter"/>
</dbReference>
<sequence>GRSPRPRPAARPSARLPVNTPAAGHGLSPAPGQVRGAGPLPAARCVPVPRLGGDLASDWVGRASGSPAPLLGSPAPRSRSSSALPARAAAAARPAPPAPGPAAAAASCRIPRRPSGPPCCSSCWRRTPRRVSTAGRPVPAAHAAEHPPPPRACRCGPGELPRRRGGRAASRRRCRRGLPVGGGGRGAGGVRGRAEAAGTHGRGGRTVLPGRGGSACGEGGYGAARRAPLFTAASPSSRSSPPPPPPLPPHPAGPATGGPAVLLRAPEAAQFLRQRQRRAYQIFEETKQGHLERECVEEHCSKEEAREVFENDPETEYFYPKYLACIQKYGSPYTRSPDFLTCVHNLPNQCSPDPCHKEGTVKCEDLKGDFYCECKHGWQGKTCEKDIDECRTQNGGCNQLCLNKIGSYRCSCYSGYTLKDSKTCEDIDECTASADICGEAHCKNLISSYECICGAGYKYDDTRKTCQDINECEEKLCEQTCVNSPGSYTCHCDGRGGVKLSRDMNTCEDIIPCVPFAVGKSIKSLYLGRMFSGTPVIRLRFKRKQLTRLVAEFDFRTFDPEGILFFAGGHQDSTWVVLALRKGRLELQLKYNGIGRVTSSGPLINHGMWQTISVEELERSLVIKVNRDAVMKIAVSGDLFTLDKGLYQLNLTVGGIPFKTKDLILPLNARLDGCMRAWNWLNGEDTTIQETIKMNEKMQCFAVAGRGSFYPGRGFAVFNLTYVQPSSGNETKTSWEIEVNAAIQPATDTGVLFALVTEEASVPLSLSLIDYHSTKKLKQQFIIVALENTVVSRLAINFCDKKEHSVDILLKKDHLSLRVDGIVGESELSISELEDSLSILESSLQSTVKTYVGGLPDVPVTSTPVTASYHGCMTVKLSNKALDLDEALHKHSDITSHSCPPVQAGQ</sequence>
<dbReference type="Pfam" id="PF14670">
    <property type="entry name" value="FXa_inhibition"/>
    <property type="match status" value="1"/>
</dbReference>
<dbReference type="OMA" id="WIFAHIS"/>
<evidence type="ECO:0000256" key="7">
    <source>
        <dbReference type="ARBA" id="ARBA00022692"/>
    </source>
</evidence>
<dbReference type="PROSITE" id="PS50025">
    <property type="entry name" value="LAM_G_DOMAIN"/>
    <property type="match status" value="2"/>
</dbReference>
<dbReference type="Pfam" id="PF00008">
    <property type="entry name" value="EGF"/>
    <property type="match status" value="1"/>
</dbReference>
<keyword evidence="4" id="KW-0301">Gamma-carboxyglutamic acid</keyword>
<evidence type="ECO:0000259" key="20">
    <source>
        <dbReference type="PROSITE" id="PS50998"/>
    </source>
</evidence>
<evidence type="ECO:0000256" key="1">
    <source>
        <dbReference type="ARBA" id="ARBA00004479"/>
    </source>
</evidence>
<keyword evidence="14" id="KW-0325">Glycoprotein</keyword>
<keyword evidence="11" id="KW-1133">Transmembrane helix</keyword>
<feature type="compositionally biased region" description="Gly residues" evidence="17">
    <location>
        <begin position="179"/>
        <end position="191"/>
    </location>
</feature>
<name>A0A8C4XVI0_FALTI</name>